<dbReference type="PANTHER" id="PTHR43133:SF63">
    <property type="entry name" value="RNA POLYMERASE SIGMA FACTOR FECI-RELATED"/>
    <property type="match status" value="1"/>
</dbReference>
<sequence>MRDSGRAALLSALIDGYDELKRRLARRLGSTELAAEALQDTFLRLECGNDVGAVQSPRAYLFRTALNLATNRRVAENRRLTTSEIDALLEIPDDSPDPARIAESRSEIAALGRVMLQLSARQRDIIFATFVDELPVQEIARRHRVSVRRIQVELREALLHCAGQLERSLERRLPSRTDARLSRCPPGRSWTPALKDTG</sequence>
<evidence type="ECO:0000256" key="3">
    <source>
        <dbReference type="ARBA" id="ARBA00023082"/>
    </source>
</evidence>
<evidence type="ECO:0000256" key="1">
    <source>
        <dbReference type="ARBA" id="ARBA00010641"/>
    </source>
</evidence>
<dbReference type="Gene3D" id="1.10.1740.10">
    <property type="match status" value="1"/>
</dbReference>
<keyword evidence="9" id="KW-1185">Reference proteome</keyword>
<feature type="region of interest" description="Disordered" evidence="5">
    <location>
        <begin position="176"/>
        <end position="198"/>
    </location>
</feature>
<dbReference type="AlphaFoldDB" id="M4ZF80"/>
<dbReference type="SUPFAM" id="SSF88946">
    <property type="entry name" value="Sigma2 domain of RNA polymerase sigma factors"/>
    <property type="match status" value="1"/>
</dbReference>
<dbReference type="eggNOG" id="COG1595">
    <property type="taxonomic scope" value="Bacteria"/>
</dbReference>
<keyword evidence="2" id="KW-0805">Transcription regulation</keyword>
<accession>M4ZF80</accession>
<dbReference type="HOGENOM" id="CLU_047691_12_3_5"/>
<dbReference type="Gene3D" id="1.10.10.10">
    <property type="entry name" value="Winged helix-like DNA-binding domain superfamily/Winged helix DNA-binding domain"/>
    <property type="match status" value="1"/>
</dbReference>
<gene>
    <name evidence="8" type="ORF">S58_65340</name>
</gene>
<dbReference type="InterPro" id="IPR013249">
    <property type="entry name" value="RNA_pol_sigma70_r4_t2"/>
</dbReference>
<organism evidence="8 9">
    <name type="scientific">Bradyrhizobium oligotrophicum S58</name>
    <dbReference type="NCBI Taxonomy" id="1245469"/>
    <lineage>
        <taxon>Bacteria</taxon>
        <taxon>Pseudomonadati</taxon>
        <taxon>Pseudomonadota</taxon>
        <taxon>Alphaproteobacteria</taxon>
        <taxon>Hyphomicrobiales</taxon>
        <taxon>Nitrobacteraceae</taxon>
        <taxon>Bradyrhizobium</taxon>
    </lineage>
</organism>
<dbReference type="InterPro" id="IPR007627">
    <property type="entry name" value="RNA_pol_sigma70_r2"/>
</dbReference>
<dbReference type="NCBIfam" id="TIGR02937">
    <property type="entry name" value="sigma70-ECF"/>
    <property type="match status" value="1"/>
</dbReference>
<evidence type="ECO:0000313" key="8">
    <source>
        <dbReference type="EMBL" id="BAM92507.1"/>
    </source>
</evidence>
<dbReference type="InterPro" id="IPR014284">
    <property type="entry name" value="RNA_pol_sigma-70_dom"/>
</dbReference>
<dbReference type="InterPro" id="IPR013324">
    <property type="entry name" value="RNA_pol_sigma_r3/r4-like"/>
</dbReference>
<dbReference type="Pfam" id="PF08281">
    <property type="entry name" value="Sigma70_r4_2"/>
    <property type="match status" value="1"/>
</dbReference>
<dbReference type="InterPro" id="IPR013325">
    <property type="entry name" value="RNA_pol_sigma_r2"/>
</dbReference>
<dbReference type="GO" id="GO:0003677">
    <property type="term" value="F:DNA binding"/>
    <property type="evidence" value="ECO:0007669"/>
    <property type="project" value="InterPro"/>
</dbReference>
<dbReference type="PANTHER" id="PTHR43133">
    <property type="entry name" value="RNA POLYMERASE ECF-TYPE SIGMA FACTO"/>
    <property type="match status" value="1"/>
</dbReference>
<dbReference type="GO" id="GO:0016987">
    <property type="term" value="F:sigma factor activity"/>
    <property type="evidence" value="ECO:0007669"/>
    <property type="project" value="UniProtKB-KW"/>
</dbReference>
<protein>
    <submittedName>
        <fullName evidence="8">ECF subfamily RNA polymerase sigma-24 factor</fullName>
    </submittedName>
</protein>
<evidence type="ECO:0000259" key="7">
    <source>
        <dbReference type="Pfam" id="PF08281"/>
    </source>
</evidence>
<evidence type="ECO:0000259" key="6">
    <source>
        <dbReference type="Pfam" id="PF04542"/>
    </source>
</evidence>
<feature type="domain" description="RNA polymerase sigma-70 region 2" evidence="6">
    <location>
        <begin position="18"/>
        <end position="78"/>
    </location>
</feature>
<dbReference type="STRING" id="1245469.S58_65340"/>
<dbReference type="Pfam" id="PF04542">
    <property type="entry name" value="Sigma70_r2"/>
    <property type="match status" value="1"/>
</dbReference>
<dbReference type="InterPro" id="IPR039425">
    <property type="entry name" value="RNA_pol_sigma-70-like"/>
</dbReference>
<dbReference type="RefSeq" id="WP_015669588.1">
    <property type="nucleotide sequence ID" value="NC_020453.1"/>
</dbReference>
<evidence type="ECO:0000256" key="2">
    <source>
        <dbReference type="ARBA" id="ARBA00023015"/>
    </source>
</evidence>
<keyword evidence="4" id="KW-0804">Transcription</keyword>
<evidence type="ECO:0000313" key="9">
    <source>
        <dbReference type="Proteomes" id="UP000011841"/>
    </source>
</evidence>
<dbReference type="Proteomes" id="UP000011841">
    <property type="component" value="Chromosome"/>
</dbReference>
<keyword evidence="3" id="KW-0731">Sigma factor</keyword>
<evidence type="ECO:0000256" key="4">
    <source>
        <dbReference type="ARBA" id="ARBA00023163"/>
    </source>
</evidence>
<dbReference type="OrthoDB" id="9794372at2"/>
<dbReference type="PATRIC" id="fig|1245469.3.peg.6680"/>
<feature type="domain" description="RNA polymerase sigma factor 70 region 4 type 2" evidence="7">
    <location>
        <begin position="110"/>
        <end position="161"/>
    </location>
</feature>
<dbReference type="SUPFAM" id="SSF88659">
    <property type="entry name" value="Sigma3 and sigma4 domains of RNA polymerase sigma factors"/>
    <property type="match status" value="1"/>
</dbReference>
<reference evidence="8 9" key="1">
    <citation type="journal article" date="2013" name="Appl. Environ. Microbiol.">
        <title>Genome analysis suggests that the soil oligotrophic bacterium Agromonas oligotrophica (Bradyrhizobium oligotrophicum) is a nitrogen-fixing symbiont of Aeschynomene indica.</title>
        <authorList>
            <person name="Okubo T."/>
            <person name="Fukushima S."/>
            <person name="Itakura M."/>
            <person name="Oshima K."/>
            <person name="Longtonglang A."/>
            <person name="Teaumroong N."/>
            <person name="Mitsui H."/>
            <person name="Hattori M."/>
            <person name="Hattori R."/>
            <person name="Hattori T."/>
            <person name="Minamisawa K."/>
        </authorList>
    </citation>
    <scope>NUCLEOTIDE SEQUENCE [LARGE SCALE GENOMIC DNA]</scope>
    <source>
        <strain evidence="8 9">S58</strain>
    </source>
</reference>
<dbReference type="EMBL" id="AP012603">
    <property type="protein sequence ID" value="BAM92507.1"/>
    <property type="molecule type" value="Genomic_DNA"/>
</dbReference>
<evidence type="ECO:0000256" key="5">
    <source>
        <dbReference type="SAM" id="MobiDB-lite"/>
    </source>
</evidence>
<dbReference type="GO" id="GO:0006352">
    <property type="term" value="P:DNA-templated transcription initiation"/>
    <property type="evidence" value="ECO:0007669"/>
    <property type="project" value="InterPro"/>
</dbReference>
<dbReference type="GeneID" id="301820221"/>
<proteinExistence type="inferred from homology"/>
<dbReference type="KEGG" id="aol:S58_65340"/>
<comment type="similarity">
    <text evidence="1">Belongs to the sigma-70 factor family. ECF subfamily.</text>
</comment>
<dbReference type="InterPro" id="IPR036388">
    <property type="entry name" value="WH-like_DNA-bd_sf"/>
</dbReference>
<name>M4ZF80_9BRAD</name>